<dbReference type="GO" id="GO:0005096">
    <property type="term" value="F:GTPase activator activity"/>
    <property type="evidence" value="ECO:0007669"/>
    <property type="project" value="TreeGrafter"/>
</dbReference>
<name>A0A1R2BMX2_9CILI</name>
<dbReference type="InterPro" id="IPR002048">
    <property type="entry name" value="EF_hand_dom"/>
</dbReference>
<evidence type="ECO:0000259" key="4">
    <source>
        <dbReference type="PROSITE" id="PS50222"/>
    </source>
</evidence>
<dbReference type="CDD" id="cd00051">
    <property type="entry name" value="EFh"/>
    <property type="match status" value="1"/>
</dbReference>
<dbReference type="PROSITE" id="PS50222">
    <property type="entry name" value="EF_HAND_2"/>
    <property type="match status" value="2"/>
</dbReference>
<dbReference type="InterPro" id="IPR000195">
    <property type="entry name" value="Rab-GAP-TBC_dom"/>
</dbReference>
<accession>A0A1R2BMX2</accession>
<keyword evidence="1" id="KW-0106">Calcium</keyword>
<evidence type="ECO:0000256" key="1">
    <source>
        <dbReference type="ARBA" id="ARBA00022837"/>
    </source>
</evidence>
<evidence type="ECO:0000259" key="3">
    <source>
        <dbReference type="PROSITE" id="PS50086"/>
    </source>
</evidence>
<comment type="caution">
    <text evidence="5">The sequence shown here is derived from an EMBL/GenBank/DDBJ whole genome shotgun (WGS) entry which is preliminary data.</text>
</comment>
<evidence type="ECO:0008006" key="7">
    <source>
        <dbReference type="Google" id="ProtNLM"/>
    </source>
</evidence>
<dbReference type="SUPFAM" id="SSF47473">
    <property type="entry name" value="EF-hand"/>
    <property type="match status" value="1"/>
</dbReference>
<feature type="coiled-coil region" evidence="2">
    <location>
        <begin position="360"/>
        <end position="387"/>
    </location>
</feature>
<organism evidence="5 6">
    <name type="scientific">Stentor coeruleus</name>
    <dbReference type="NCBI Taxonomy" id="5963"/>
    <lineage>
        <taxon>Eukaryota</taxon>
        <taxon>Sar</taxon>
        <taxon>Alveolata</taxon>
        <taxon>Ciliophora</taxon>
        <taxon>Postciliodesmatophora</taxon>
        <taxon>Heterotrichea</taxon>
        <taxon>Heterotrichida</taxon>
        <taxon>Stentoridae</taxon>
        <taxon>Stentor</taxon>
    </lineage>
</organism>
<evidence type="ECO:0000313" key="6">
    <source>
        <dbReference type="Proteomes" id="UP000187209"/>
    </source>
</evidence>
<gene>
    <name evidence="5" type="ORF">SteCoe_22060</name>
</gene>
<dbReference type="InterPro" id="IPR035969">
    <property type="entry name" value="Rab-GAP_TBC_sf"/>
</dbReference>
<reference evidence="5 6" key="1">
    <citation type="submission" date="2016-11" db="EMBL/GenBank/DDBJ databases">
        <title>The macronuclear genome of Stentor coeruleus: a giant cell with tiny introns.</title>
        <authorList>
            <person name="Slabodnick M."/>
            <person name="Ruby J.G."/>
            <person name="Reiff S.B."/>
            <person name="Swart E.C."/>
            <person name="Gosai S."/>
            <person name="Prabakaran S."/>
            <person name="Witkowska E."/>
            <person name="Larue G.E."/>
            <person name="Fisher S."/>
            <person name="Freeman R.M."/>
            <person name="Gunawardena J."/>
            <person name="Chu W."/>
            <person name="Stover N.A."/>
            <person name="Gregory B.D."/>
            <person name="Nowacki M."/>
            <person name="Derisi J."/>
            <person name="Roy S.W."/>
            <person name="Marshall W.F."/>
            <person name="Sood P."/>
        </authorList>
    </citation>
    <scope>NUCLEOTIDE SEQUENCE [LARGE SCALE GENOMIC DNA]</scope>
    <source>
        <strain evidence="5">WM001</strain>
    </source>
</reference>
<dbReference type="InterPro" id="IPR011992">
    <property type="entry name" value="EF-hand-dom_pair"/>
</dbReference>
<feature type="domain" description="Rab-GAP TBC" evidence="3">
    <location>
        <begin position="77"/>
        <end position="280"/>
    </location>
</feature>
<dbReference type="PROSITE" id="PS50086">
    <property type="entry name" value="TBC_RABGAP"/>
    <property type="match status" value="1"/>
</dbReference>
<protein>
    <recommendedName>
        <fullName evidence="7">Rab-GAP TBC domain-containing protein</fullName>
    </recommendedName>
</protein>
<dbReference type="OrthoDB" id="288404at2759"/>
<dbReference type="Gene3D" id="1.10.8.270">
    <property type="entry name" value="putative rabgap domain of human tbc1 domain family member 14 like domains"/>
    <property type="match status" value="1"/>
</dbReference>
<dbReference type="SUPFAM" id="SSF47923">
    <property type="entry name" value="Ypt/Rab-GAP domain of gyp1p"/>
    <property type="match status" value="1"/>
</dbReference>
<evidence type="ECO:0000256" key="2">
    <source>
        <dbReference type="SAM" id="Coils"/>
    </source>
</evidence>
<dbReference type="EMBL" id="MPUH01000535">
    <property type="protein sequence ID" value="OMJ78169.1"/>
    <property type="molecule type" value="Genomic_DNA"/>
</dbReference>
<keyword evidence="2" id="KW-0175">Coiled coil</keyword>
<dbReference type="PANTHER" id="PTHR22957">
    <property type="entry name" value="TBC1 DOMAIN FAMILY MEMBER GTPASE-ACTIVATING PROTEIN"/>
    <property type="match status" value="1"/>
</dbReference>
<dbReference type="Pfam" id="PF13202">
    <property type="entry name" value="EF-hand_5"/>
    <property type="match status" value="2"/>
</dbReference>
<proteinExistence type="predicted"/>
<dbReference type="PROSITE" id="PS00018">
    <property type="entry name" value="EF_HAND_1"/>
    <property type="match status" value="2"/>
</dbReference>
<feature type="domain" description="EF-hand" evidence="4">
    <location>
        <begin position="440"/>
        <end position="475"/>
    </location>
</feature>
<dbReference type="SMART" id="SM00164">
    <property type="entry name" value="TBC"/>
    <property type="match status" value="1"/>
</dbReference>
<dbReference type="Pfam" id="PF00566">
    <property type="entry name" value="RabGAP-TBC"/>
    <property type="match status" value="1"/>
</dbReference>
<feature type="domain" description="EF-hand" evidence="4">
    <location>
        <begin position="476"/>
        <end position="511"/>
    </location>
</feature>
<dbReference type="SMART" id="SM00054">
    <property type="entry name" value="EFh"/>
    <property type="match status" value="2"/>
</dbReference>
<keyword evidence="6" id="KW-1185">Reference proteome</keyword>
<dbReference type="Gene3D" id="1.10.238.10">
    <property type="entry name" value="EF-hand"/>
    <property type="match status" value="1"/>
</dbReference>
<dbReference type="Proteomes" id="UP000187209">
    <property type="component" value="Unassembled WGS sequence"/>
</dbReference>
<dbReference type="InterPro" id="IPR018247">
    <property type="entry name" value="EF_Hand_1_Ca_BS"/>
</dbReference>
<sequence length="605" mass="69240">MSDEEFEGEFECEICRSTYDDELKCQNCNCDMCQNCKVSNKFIYSHHLGVRGYNVCSICASLIDSLEDYIKSEHIGWCKITPRGLKWFTLSGCEQWAHFQQINIFHYDSGVLGEEDVEIINKDVETGRTDPSTFSWQIKETLLRVKSSSFKEDIKRVLRAYCIRNSQIGYCQGMNIVTVWLLLFFDHNTAFLMLCYLVEKLLLPDFYIGAKHGNSLNGFYVESTVIASVIEFLMPTIASSDIPTGEFSNFFSLQHLIQLFVSTVDMESTVFLWDKMCEDGSIGLIRGIASLILISERAVIKKMHPIQILKSLNENRLAPQLKETYTAIVPHVTTVRVSRLRQLAKDIRAKQWMQCESLVVKKLEHVSNFSKQEIEELQTKFNRLLKDLRSGRPNEKVSRRRSTIQLPQHLQTKLDDYQGSHTIGISKPEFLKLLSEIAPSLLERGEEIFNKFDEDASGYLDFRELTIAMSVLSKGSFEDKMRICFDAYDTDHSGYLELSEINSLIEKMLLPVAESIQSNPDSEDLRKEILNIHLKMSQLCDKFSGKVFFDDFVAGIKSDMLLYNVISDYISSDSQVSKVFNAINLGTFVGDDSTRTPGCRLCELF</sequence>
<dbReference type="GO" id="GO:0005509">
    <property type="term" value="F:calcium ion binding"/>
    <property type="evidence" value="ECO:0007669"/>
    <property type="project" value="InterPro"/>
</dbReference>
<dbReference type="PANTHER" id="PTHR22957:SF661">
    <property type="entry name" value="GH16847P"/>
    <property type="match status" value="1"/>
</dbReference>
<dbReference type="PRINTS" id="PR00450">
    <property type="entry name" value="RECOVERIN"/>
</dbReference>
<dbReference type="AlphaFoldDB" id="A0A1R2BMX2"/>
<evidence type="ECO:0000313" key="5">
    <source>
        <dbReference type="EMBL" id="OMJ78169.1"/>
    </source>
</evidence>